<comment type="caution">
    <text evidence="1">The sequence shown here is derived from an EMBL/GenBank/DDBJ whole genome shotgun (WGS) entry which is preliminary data.</text>
</comment>
<dbReference type="EMBL" id="JBHLZY010000008">
    <property type="protein sequence ID" value="MFB9769029.1"/>
    <property type="molecule type" value="Genomic_DNA"/>
</dbReference>
<evidence type="ECO:0000313" key="1">
    <source>
        <dbReference type="EMBL" id="MFB9769029.1"/>
    </source>
</evidence>
<protein>
    <recommendedName>
        <fullName evidence="3">AbrB family transcriptional regulator</fullName>
    </recommendedName>
</protein>
<evidence type="ECO:0000313" key="2">
    <source>
        <dbReference type="Proteomes" id="UP001589691"/>
    </source>
</evidence>
<organism evidence="1 2">
    <name type="scientific">Lactiplantibacillus modestisalitolerans</name>
    <dbReference type="NCBI Taxonomy" id="1457219"/>
    <lineage>
        <taxon>Bacteria</taxon>
        <taxon>Bacillati</taxon>
        <taxon>Bacillota</taxon>
        <taxon>Bacilli</taxon>
        <taxon>Lactobacillales</taxon>
        <taxon>Lactobacillaceae</taxon>
        <taxon>Lactiplantibacillus</taxon>
    </lineage>
</organism>
<reference evidence="1 2" key="1">
    <citation type="submission" date="2024-09" db="EMBL/GenBank/DDBJ databases">
        <authorList>
            <person name="Sun Q."/>
            <person name="Mori K."/>
        </authorList>
    </citation>
    <scope>NUCLEOTIDE SEQUENCE [LARGE SCALE GENOMIC DNA]</scope>
    <source>
        <strain evidence="1 2">TBRC 4576</strain>
    </source>
</reference>
<sequence length="84" mass="9658">MSKLVTLRKSGNSLVLTAPADLKNEVGRQYSVDKRSDGSIIYQPTTKKNIFDNSDWLRYDYQKDLTEDPELQPLNPVGKERLEE</sequence>
<evidence type="ECO:0008006" key="3">
    <source>
        <dbReference type="Google" id="ProtNLM"/>
    </source>
</evidence>
<accession>A0ABV5WS87</accession>
<gene>
    <name evidence="1" type="ORF">ACFFLI_03960</name>
</gene>
<dbReference type="RefSeq" id="WP_137643040.1">
    <property type="nucleotide sequence ID" value="NZ_BJEA01000013.1"/>
</dbReference>
<dbReference type="Proteomes" id="UP001589691">
    <property type="component" value="Unassembled WGS sequence"/>
</dbReference>
<name>A0ABV5WS87_9LACO</name>
<proteinExistence type="predicted"/>
<keyword evidence="2" id="KW-1185">Reference proteome</keyword>